<organism evidence="2 3">
    <name type="scientific">Trypanosoma vivax (strain Y486)</name>
    <dbReference type="NCBI Taxonomy" id="1055687"/>
    <lineage>
        <taxon>Eukaryota</taxon>
        <taxon>Discoba</taxon>
        <taxon>Euglenozoa</taxon>
        <taxon>Kinetoplastea</taxon>
        <taxon>Metakinetoplastina</taxon>
        <taxon>Trypanosomatida</taxon>
        <taxon>Trypanosomatidae</taxon>
        <taxon>Trypanosoma</taxon>
        <taxon>Duttonella</taxon>
    </lineage>
</organism>
<evidence type="ECO:0000313" key="3">
    <source>
        <dbReference type="Proteomes" id="UP000009027"/>
    </source>
</evidence>
<sequence length="309" mass="34961">MQNVRQTAAQGGKRRRTPPGYHHERKRQRRAPPPPYDWKCKWDYGRQPGSETLATAYAAPTAAFGPISSNAAPKNQDMELSWGAPEDHNSHSQLQCAPDVVSHKSPPKQQPDVRQHGNDEKGAATSAPVHNSATSPTTVKQTNKEGYKNLQNLLRRIIQQEFTTKCTQRSIAILQIICDTLCSDPVGVVKVMEVLNDQFEAAIKAEQQQQLLNYWYIVDAVLKLFRDRPAMLNAVTVALPHMLIRYVPWQKSALAKESWIQCERDSALYENLFRTWERTVSKNLMDDIWALWKGEVDLELDGKAGTSTE</sequence>
<feature type="compositionally biased region" description="Polar residues" evidence="1">
    <location>
        <begin position="128"/>
        <end position="140"/>
    </location>
</feature>
<feature type="region of interest" description="Disordered" evidence="1">
    <location>
        <begin position="64"/>
        <end position="140"/>
    </location>
</feature>
<proteinExistence type="predicted"/>
<keyword evidence="3" id="KW-1185">Reference proteome</keyword>
<feature type="compositionally biased region" description="Basic and acidic residues" evidence="1">
    <location>
        <begin position="111"/>
        <end position="122"/>
    </location>
</feature>
<feature type="region of interest" description="Disordered" evidence="1">
    <location>
        <begin position="1"/>
        <end position="45"/>
    </location>
</feature>
<name>F9WPD1_TRYVY</name>
<protein>
    <submittedName>
        <fullName evidence="2">Uncharacterized protein</fullName>
    </submittedName>
</protein>
<evidence type="ECO:0000256" key="1">
    <source>
        <dbReference type="SAM" id="MobiDB-lite"/>
    </source>
</evidence>
<dbReference type="VEuPathDB" id="TriTrypDB:TvY486_0021080"/>
<evidence type="ECO:0000313" key="2">
    <source>
        <dbReference type="EMBL" id="CCD19408.1"/>
    </source>
</evidence>
<accession>F9WPD1</accession>
<reference evidence="2 3" key="1">
    <citation type="journal article" date="2012" name="Proc. Natl. Acad. Sci. U.S.A.">
        <title>Antigenic diversity is generated by distinct evolutionary mechanisms in African trypanosome species.</title>
        <authorList>
            <person name="Jackson A.P."/>
            <person name="Berry A."/>
            <person name="Aslett M."/>
            <person name="Allison H.C."/>
            <person name="Burton P."/>
            <person name="Vavrova-Anderson J."/>
            <person name="Brown R."/>
            <person name="Browne H."/>
            <person name="Corton N."/>
            <person name="Hauser H."/>
            <person name="Gamble J."/>
            <person name="Gilderthorp R."/>
            <person name="Marcello L."/>
            <person name="McQuillan J."/>
            <person name="Otto T.D."/>
            <person name="Quail M.A."/>
            <person name="Sanders M.J."/>
            <person name="van Tonder A."/>
            <person name="Ginger M.L."/>
            <person name="Field M.C."/>
            <person name="Barry J.D."/>
            <person name="Hertz-Fowler C."/>
            <person name="Berriman M."/>
        </authorList>
    </citation>
    <scope>NUCLEOTIDE SEQUENCE</scope>
    <source>
        <strain evidence="2 3">Y486</strain>
    </source>
</reference>
<dbReference type="EMBL" id="CAEX01003374">
    <property type="protein sequence ID" value="CCD19408.1"/>
    <property type="molecule type" value="Genomic_DNA"/>
</dbReference>
<feature type="compositionally biased region" description="Basic residues" evidence="1">
    <location>
        <begin position="12"/>
        <end position="30"/>
    </location>
</feature>
<dbReference type="AlphaFoldDB" id="F9WPD1"/>
<dbReference type="Proteomes" id="UP000009027">
    <property type="component" value="Unassembled WGS sequence"/>
</dbReference>
<gene>
    <name evidence="2" type="ORF">TvY486_0021080</name>
</gene>